<dbReference type="HOGENOM" id="CLU_038557_1_0_0"/>
<evidence type="ECO:0000256" key="1">
    <source>
        <dbReference type="SAM" id="MobiDB-lite"/>
    </source>
</evidence>
<evidence type="ECO:0000313" key="3">
    <source>
        <dbReference type="EMBL" id="ABJ82671.1"/>
    </source>
</evidence>
<sequence length="402" mass="44974">MSIKDDDADRVDSPALEELTSDGSASGLEVEREGVADGAIRVPFDPAKIDVITQARTIDLLIVRLREGELDLSPDFQRRANIWGEARKSSLIESILLRIPIPSLYVSEDKDGNYTVVDGLQRICAIAHFVDVAALNHAVKAKLDPLRLTGLQSLLTHKGKSFADLPRPLQRRISETELTLHIIRASTPGDVKFNIFSRINQGGLPLTAQEIRNAIYGGSWRTKIRELADSALFLTATEHKIRGERMEDLELVLRFIAHYTLDSQRPDEQNLDEFLNDTVERRSKLWGADYWAEIDRAFNVALAAAPKVFGGFPFRKYYGPGQNRRPINRGLFETETVLLARRTEDELARLSARSDRVLDKVAHLFNTSVEFINASLYATGRGSASNARLEILDNALNEVLDA</sequence>
<dbReference type="Pfam" id="PF03235">
    <property type="entry name" value="GmrSD_N"/>
    <property type="match status" value="1"/>
</dbReference>
<dbReference type="PANTHER" id="PTHR39639">
    <property type="entry name" value="CHROMOSOME 16, WHOLE GENOME SHOTGUN SEQUENCE"/>
    <property type="match status" value="1"/>
</dbReference>
<dbReference type="KEGG" id="sus:Acid_1681"/>
<evidence type="ECO:0000259" key="2">
    <source>
        <dbReference type="Pfam" id="PF03235"/>
    </source>
</evidence>
<feature type="compositionally biased region" description="Basic and acidic residues" evidence="1">
    <location>
        <begin position="1"/>
        <end position="12"/>
    </location>
</feature>
<proteinExistence type="predicted"/>
<feature type="domain" description="GmrSD restriction endonucleases N-terminal" evidence="2">
    <location>
        <begin position="72"/>
        <end position="216"/>
    </location>
</feature>
<name>Q027Y6_SOLUE</name>
<reference evidence="3" key="1">
    <citation type="submission" date="2006-10" db="EMBL/GenBank/DDBJ databases">
        <title>Complete sequence of Solibacter usitatus Ellin6076.</title>
        <authorList>
            <consortium name="US DOE Joint Genome Institute"/>
            <person name="Copeland A."/>
            <person name="Lucas S."/>
            <person name="Lapidus A."/>
            <person name="Barry K."/>
            <person name="Detter J.C."/>
            <person name="Glavina del Rio T."/>
            <person name="Hammon N."/>
            <person name="Israni S."/>
            <person name="Dalin E."/>
            <person name="Tice H."/>
            <person name="Pitluck S."/>
            <person name="Thompson L.S."/>
            <person name="Brettin T."/>
            <person name="Bruce D."/>
            <person name="Han C."/>
            <person name="Tapia R."/>
            <person name="Gilna P."/>
            <person name="Schmutz J."/>
            <person name="Larimer F."/>
            <person name="Land M."/>
            <person name="Hauser L."/>
            <person name="Kyrpides N."/>
            <person name="Mikhailova N."/>
            <person name="Janssen P.H."/>
            <person name="Kuske C.R."/>
            <person name="Richardson P."/>
        </authorList>
    </citation>
    <scope>NUCLEOTIDE SEQUENCE</scope>
    <source>
        <strain evidence="3">Ellin6076</strain>
    </source>
</reference>
<feature type="region of interest" description="Disordered" evidence="1">
    <location>
        <begin position="1"/>
        <end position="28"/>
    </location>
</feature>
<accession>Q027Y6</accession>
<dbReference type="EMBL" id="CP000473">
    <property type="protein sequence ID" value="ABJ82671.1"/>
    <property type="molecule type" value="Genomic_DNA"/>
</dbReference>
<dbReference type="STRING" id="234267.Acid_1681"/>
<dbReference type="AlphaFoldDB" id="Q027Y6"/>
<organism evidence="3">
    <name type="scientific">Solibacter usitatus (strain Ellin6076)</name>
    <dbReference type="NCBI Taxonomy" id="234267"/>
    <lineage>
        <taxon>Bacteria</taxon>
        <taxon>Pseudomonadati</taxon>
        <taxon>Acidobacteriota</taxon>
        <taxon>Terriglobia</taxon>
        <taxon>Bryobacterales</taxon>
        <taxon>Solibacteraceae</taxon>
        <taxon>Candidatus Solibacter</taxon>
    </lineage>
</organism>
<gene>
    <name evidence="3" type="ordered locus">Acid_1681</name>
</gene>
<dbReference type="eggNOG" id="COG1479">
    <property type="taxonomic scope" value="Bacteria"/>
</dbReference>
<dbReference type="InterPro" id="IPR004919">
    <property type="entry name" value="GmrSD_N"/>
</dbReference>
<dbReference type="PANTHER" id="PTHR39639:SF1">
    <property type="entry name" value="DUF262 DOMAIN-CONTAINING PROTEIN"/>
    <property type="match status" value="1"/>
</dbReference>
<dbReference type="InParanoid" id="Q027Y6"/>
<dbReference type="OrthoDB" id="119979at2"/>
<protein>
    <recommendedName>
        <fullName evidence="2">GmrSD restriction endonucleases N-terminal domain-containing protein</fullName>
    </recommendedName>
</protein>